<dbReference type="InterPro" id="IPR036291">
    <property type="entry name" value="NAD(P)-bd_dom_sf"/>
</dbReference>
<keyword evidence="3 4" id="KW-0627">Porphyrin biosynthesis</keyword>
<dbReference type="PANTHER" id="PTHR43013">
    <property type="entry name" value="GLUTAMYL-TRNA REDUCTASE"/>
    <property type="match status" value="1"/>
</dbReference>
<dbReference type="GO" id="GO:0008883">
    <property type="term" value="F:glutamyl-tRNA reductase activity"/>
    <property type="evidence" value="ECO:0007669"/>
    <property type="project" value="UniProtKB-UniRule"/>
</dbReference>
<dbReference type="UniPathway" id="UPA00251">
    <property type="reaction ID" value="UER00316"/>
</dbReference>
<dbReference type="EC" id="1.2.1.70" evidence="4"/>
<dbReference type="InterPro" id="IPR000343">
    <property type="entry name" value="4pyrrol_synth_GluRdtase"/>
</dbReference>
<evidence type="ECO:0000256" key="7">
    <source>
        <dbReference type="PIRSR" id="PIRSR000445-3"/>
    </source>
</evidence>
<dbReference type="PANTHER" id="PTHR43013:SF1">
    <property type="entry name" value="GLUTAMYL-TRNA REDUCTASE"/>
    <property type="match status" value="1"/>
</dbReference>
<feature type="binding site" evidence="4 6">
    <location>
        <begin position="149"/>
        <end position="151"/>
    </location>
    <ligand>
        <name>substrate</name>
    </ligand>
</feature>
<dbReference type="Gene3D" id="3.40.50.720">
    <property type="entry name" value="NAD(P)-binding Rossmann-like Domain"/>
    <property type="match status" value="1"/>
</dbReference>
<evidence type="ECO:0000256" key="8">
    <source>
        <dbReference type="PIRSR" id="PIRSR000445-4"/>
    </source>
</evidence>
<comment type="subunit">
    <text evidence="4">Homodimer.</text>
</comment>
<evidence type="ECO:0000256" key="1">
    <source>
        <dbReference type="ARBA" id="ARBA00022857"/>
    </source>
</evidence>
<dbReference type="PIRSF" id="PIRSF000445">
    <property type="entry name" value="4pyrrol_synth_GluRdtase"/>
    <property type="match status" value="1"/>
</dbReference>
<comment type="caution">
    <text evidence="11">The sequence shown here is derived from an EMBL/GenBank/DDBJ whole genome shotgun (WGS) entry which is preliminary data.</text>
</comment>
<dbReference type="EMBL" id="VUMV01000001">
    <property type="protein sequence ID" value="MST80906.1"/>
    <property type="molecule type" value="Genomic_DNA"/>
</dbReference>
<protein>
    <recommendedName>
        <fullName evidence="4">Glutamyl-tRNA reductase</fullName>
        <shortName evidence="4">GluTR</shortName>
        <ecNumber evidence="4">1.2.1.70</ecNumber>
    </recommendedName>
</protein>
<comment type="domain">
    <text evidence="4">Possesses an unusual extended V-shaped dimeric structure with each monomer consisting of three distinct domains arranged along a curved 'spinal' alpha-helix. The N-terminal catalytic domain specifically recognizes the glutamate moiety of the substrate. The second domain is the NADPH-binding domain, and the third C-terminal domain is responsible for dimerization.</text>
</comment>
<dbReference type="Pfam" id="PF01488">
    <property type="entry name" value="Shikimate_DH"/>
    <property type="match status" value="1"/>
</dbReference>
<evidence type="ECO:0000313" key="12">
    <source>
        <dbReference type="Proteomes" id="UP000466864"/>
    </source>
</evidence>
<gene>
    <name evidence="4 11" type="primary">hemA</name>
    <name evidence="11" type="ORF">FYJ60_00950</name>
</gene>
<keyword evidence="12" id="KW-1185">Reference proteome</keyword>
<feature type="binding site" evidence="4 6">
    <location>
        <begin position="79"/>
        <end position="82"/>
    </location>
    <ligand>
        <name>substrate</name>
    </ligand>
</feature>
<dbReference type="GO" id="GO:0019353">
    <property type="term" value="P:protoporphyrinogen IX biosynthetic process from glutamate"/>
    <property type="evidence" value="ECO:0007669"/>
    <property type="project" value="TreeGrafter"/>
</dbReference>
<organism evidence="11 12">
    <name type="scientific">Bilifractor porci</name>
    <dbReference type="NCBI Taxonomy" id="2606636"/>
    <lineage>
        <taxon>Bacteria</taxon>
        <taxon>Bacillati</taxon>
        <taxon>Bacillota</taxon>
        <taxon>Clostridia</taxon>
        <taxon>Lachnospirales</taxon>
        <taxon>Lachnospiraceae</taxon>
        <taxon>Bilifractor</taxon>
    </lineage>
</organism>
<dbReference type="Gene3D" id="3.30.460.30">
    <property type="entry name" value="Glutamyl-tRNA reductase, N-terminal domain"/>
    <property type="match status" value="1"/>
</dbReference>
<reference evidence="11 12" key="1">
    <citation type="submission" date="2019-08" db="EMBL/GenBank/DDBJ databases">
        <title>In-depth cultivation of the pig gut microbiome towards novel bacterial diversity and tailored functional studies.</title>
        <authorList>
            <person name="Wylensek D."/>
            <person name="Hitch T.C.A."/>
            <person name="Clavel T."/>
        </authorList>
    </citation>
    <scope>NUCLEOTIDE SEQUENCE [LARGE SCALE GENOMIC DNA]</scope>
    <source>
        <strain evidence="11 12">Oil+RF-744-WCA-WT-13</strain>
    </source>
</reference>
<dbReference type="NCBIfam" id="TIGR01035">
    <property type="entry name" value="hemA"/>
    <property type="match status" value="1"/>
</dbReference>
<dbReference type="SUPFAM" id="SSF69742">
    <property type="entry name" value="Glutamyl tRNA-reductase catalytic, N-terminal domain"/>
    <property type="match status" value="1"/>
</dbReference>
<dbReference type="Pfam" id="PF05201">
    <property type="entry name" value="GlutR_N"/>
    <property type="match status" value="1"/>
</dbReference>
<name>A0A7X2TNL7_9FIRM</name>
<evidence type="ECO:0000256" key="2">
    <source>
        <dbReference type="ARBA" id="ARBA00023002"/>
    </source>
</evidence>
<feature type="domain" description="Quinate/shikimate 5-dehydrogenase/glutamyl-tRNA reductase" evidence="9">
    <location>
        <begin position="211"/>
        <end position="334"/>
    </location>
</feature>
<evidence type="ECO:0000259" key="10">
    <source>
        <dbReference type="Pfam" id="PF05201"/>
    </source>
</evidence>
<sequence>MPGQRRILETVSLRSFLVYKSSRNIFQLGVVMLHMIGTDYSLAPVSVRSVFACTKAESVSLMETVRKELQAEGVLILNTCNRFELWISVSGQKNGGEARLTERLFRVLCKDRRVAPKDYRSFFVNRSQEEAVKHLFWLTCGLKSAILAEDQILTQVKDALTFSRENGFADSSLEVLFRMAVTAAKKVKTEVKFSRADSSAIEQAVSLLKQRGFALQGKKCLVIGNGEYGRLAAVVLREQGADVMMTVRQYHHGLVHVPEGCRQVDYESRYEYLAYVDLVVSATSSPHCTIHREELLACRIDHPLVLIDLAVPRDIEPSIAGEDGFTLFDIDDFYTRDSSLNRDAWYQADEILNQAMQDFWTWENNRFLVKKIKKVQGLAVEDLDLRLHKVIGRLELPDAEKKELLEEINRAAGKTIGKLIFDLQDNISGDLFEEAVSGMEKIYEE</sequence>
<dbReference type="AlphaFoldDB" id="A0A7X2TNL7"/>
<dbReference type="GO" id="GO:0050661">
    <property type="term" value="F:NADP binding"/>
    <property type="evidence" value="ECO:0007669"/>
    <property type="project" value="InterPro"/>
</dbReference>
<comment type="function">
    <text evidence="4">Catalyzes the NADPH-dependent reduction of glutamyl-tRNA(Glu) to glutamate 1-semialdehyde (GSA).</text>
</comment>
<dbReference type="SUPFAM" id="SSF51735">
    <property type="entry name" value="NAD(P)-binding Rossmann-fold domains"/>
    <property type="match status" value="1"/>
</dbReference>
<evidence type="ECO:0000313" key="11">
    <source>
        <dbReference type="EMBL" id="MST80906.1"/>
    </source>
</evidence>
<evidence type="ECO:0000259" key="9">
    <source>
        <dbReference type="Pfam" id="PF01488"/>
    </source>
</evidence>
<keyword evidence="1 4" id="KW-0521">NADP</keyword>
<evidence type="ECO:0000256" key="6">
    <source>
        <dbReference type="PIRSR" id="PIRSR000445-2"/>
    </source>
</evidence>
<accession>A0A7X2TNL7</accession>
<comment type="catalytic activity">
    <reaction evidence="4">
        <text>(S)-4-amino-5-oxopentanoate + tRNA(Glu) + NADP(+) = L-glutamyl-tRNA(Glu) + NADPH + H(+)</text>
        <dbReference type="Rhea" id="RHEA:12344"/>
        <dbReference type="Rhea" id="RHEA-COMP:9663"/>
        <dbReference type="Rhea" id="RHEA-COMP:9680"/>
        <dbReference type="ChEBI" id="CHEBI:15378"/>
        <dbReference type="ChEBI" id="CHEBI:57501"/>
        <dbReference type="ChEBI" id="CHEBI:57783"/>
        <dbReference type="ChEBI" id="CHEBI:58349"/>
        <dbReference type="ChEBI" id="CHEBI:78442"/>
        <dbReference type="ChEBI" id="CHEBI:78520"/>
        <dbReference type="EC" id="1.2.1.70"/>
    </reaction>
</comment>
<dbReference type="InterPro" id="IPR036343">
    <property type="entry name" value="GluRdtase_N_sf"/>
</dbReference>
<keyword evidence="2 4" id="KW-0560">Oxidoreductase</keyword>
<feature type="binding site" evidence="4 6">
    <location>
        <position position="155"/>
    </location>
    <ligand>
        <name>substrate</name>
    </ligand>
</feature>
<feature type="binding site" evidence="4 6">
    <location>
        <position position="144"/>
    </location>
    <ligand>
        <name>substrate</name>
    </ligand>
</feature>
<dbReference type="Proteomes" id="UP000466864">
    <property type="component" value="Unassembled WGS sequence"/>
</dbReference>
<feature type="active site" description="Nucleophile" evidence="4 5">
    <location>
        <position position="80"/>
    </location>
</feature>
<dbReference type="InterPro" id="IPR006151">
    <property type="entry name" value="Shikm_DH/Glu-tRNA_Rdtase"/>
</dbReference>
<comment type="miscellaneous">
    <text evidence="4">During catalysis, the active site Cys acts as a nucleophile attacking the alpha-carbonyl group of tRNA-bound glutamate with the formation of a thioester intermediate between enzyme and glutamate, and the concomitant release of tRNA(Glu). The thioester intermediate is finally reduced by direct hydride transfer from NADPH, to form the product GSA.</text>
</comment>
<feature type="site" description="Important for activity" evidence="4 8">
    <location>
        <position position="134"/>
    </location>
</feature>
<dbReference type="HAMAP" id="MF_00087">
    <property type="entry name" value="Glu_tRNA_reductase"/>
    <property type="match status" value="1"/>
</dbReference>
<evidence type="ECO:0000256" key="4">
    <source>
        <dbReference type="HAMAP-Rule" id="MF_00087"/>
    </source>
</evidence>
<evidence type="ECO:0000256" key="3">
    <source>
        <dbReference type="ARBA" id="ARBA00023244"/>
    </source>
</evidence>
<evidence type="ECO:0000256" key="5">
    <source>
        <dbReference type="PIRSR" id="PIRSR000445-1"/>
    </source>
</evidence>
<comment type="pathway">
    <text evidence="4">Porphyrin-containing compound metabolism; protoporphyrin-IX biosynthesis; 5-aminolevulinate from L-glutamyl-tRNA(Glu): step 1/2.</text>
</comment>
<comment type="similarity">
    <text evidence="4">Belongs to the glutamyl-tRNA reductase family.</text>
</comment>
<dbReference type="InterPro" id="IPR015895">
    <property type="entry name" value="4pyrrol_synth_GluRdtase_N"/>
</dbReference>
<feature type="binding site" evidence="4 7">
    <location>
        <begin position="224"/>
        <end position="229"/>
    </location>
    <ligand>
        <name>NADP(+)</name>
        <dbReference type="ChEBI" id="CHEBI:58349"/>
    </ligand>
</feature>
<proteinExistence type="inferred from homology"/>
<feature type="domain" description="Glutamyl-tRNA reductase N-terminal" evidence="10">
    <location>
        <begin position="36"/>
        <end position="190"/>
    </location>
</feature>